<dbReference type="Gene3D" id="3.10.560.10">
    <property type="entry name" value="Outer membrane lipoprotein wza domain like"/>
    <property type="match status" value="1"/>
</dbReference>
<dbReference type="STRING" id="1798396.A2973_00935"/>
<dbReference type="Proteomes" id="UP000176409">
    <property type="component" value="Unassembled WGS sequence"/>
</dbReference>
<dbReference type="PANTHER" id="PTHR21180">
    <property type="entry name" value="ENDONUCLEASE/EXONUCLEASE/PHOSPHATASE FAMILY DOMAIN-CONTAINING PROTEIN 1"/>
    <property type="match status" value="1"/>
</dbReference>
<gene>
    <name evidence="3" type="ORF">A2973_00935</name>
</gene>
<name>A0A1F6AWY0_9BACT</name>
<dbReference type="InterPro" id="IPR019554">
    <property type="entry name" value="Soluble_ligand-bd"/>
</dbReference>
<accession>A0A1F6AWY0</accession>
<dbReference type="GO" id="GO:0015627">
    <property type="term" value="C:type II protein secretion system complex"/>
    <property type="evidence" value="ECO:0007669"/>
    <property type="project" value="TreeGrafter"/>
</dbReference>
<dbReference type="Gene3D" id="1.10.150.320">
    <property type="entry name" value="Photosystem II 12 kDa extrinsic protein"/>
    <property type="match status" value="1"/>
</dbReference>
<dbReference type="SUPFAM" id="SSF81585">
    <property type="entry name" value="PsbU/PolX domain-like"/>
    <property type="match status" value="1"/>
</dbReference>
<sequence>MEEVSTDIPSRLRFLWITYKPAIILGTVSIILILLSITILIKSVQTTTPITFSTEGEASVAGAMRGSEVAVDVAGGVLHPGVYRLPSGSRVEDAIRAAGGLSAEADSDRLAKLVNRAAKLSDGAKLYIPKVGDTVTGSRPVNDGSSSTGGFETSSSVATGSLPVSINAASQSELEALSGVGPATARKIIDGRPYRGLEELVTKKAMGQSLFGKLKDQLTL</sequence>
<feature type="non-terminal residue" evidence="3">
    <location>
        <position position="1"/>
    </location>
</feature>
<dbReference type="PANTHER" id="PTHR21180:SF32">
    <property type="entry name" value="ENDONUCLEASE_EXONUCLEASE_PHOSPHATASE FAMILY DOMAIN-CONTAINING PROTEIN 1"/>
    <property type="match status" value="1"/>
</dbReference>
<evidence type="ECO:0000259" key="2">
    <source>
        <dbReference type="Pfam" id="PF10531"/>
    </source>
</evidence>
<evidence type="ECO:0000256" key="1">
    <source>
        <dbReference type="SAM" id="Phobius"/>
    </source>
</evidence>
<feature type="transmembrane region" description="Helical" evidence="1">
    <location>
        <begin position="21"/>
        <end position="41"/>
    </location>
</feature>
<keyword evidence="1" id="KW-1133">Transmembrane helix</keyword>
<evidence type="ECO:0000313" key="4">
    <source>
        <dbReference type="Proteomes" id="UP000176409"/>
    </source>
</evidence>
<feature type="domain" description="Soluble ligand binding" evidence="2">
    <location>
        <begin position="71"/>
        <end position="109"/>
    </location>
</feature>
<organism evidence="3 4">
    <name type="scientific">Candidatus Gottesmanbacteria bacterium RIFCSPLOWO2_01_FULL_49_10</name>
    <dbReference type="NCBI Taxonomy" id="1798396"/>
    <lineage>
        <taxon>Bacteria</taxon>
        <taxon>Candidatus Gottesmaniibacteriota</taxon>
    </lineage>
</organism>
<dbReference type="Pfam" id="PF12836">
    <property type="entry name" value="HHH_3"/>
    <property type="match status" value="1"/>
</dbReference>
<dbReference type="InterPro" id="IPR051675">
    <property type="entry name" value="Endo/Exo/Phosphatase_dom_1"/>
</dbReference>
<dbReference type="Pfam" id="PF10531">
    <property type="entry name" value="SLBB"/>
    <property type="match status" value="1"/>
</dbReference>
<protein>
    <recommendedName>
        <fullName evidence="2">Soluble ligand binding domain-containing protein</fullName>
    </recommendedName>
</protein>
<evidence type="ECO:0000313" key="3">
    <source>
        <dbReference type="EMBL" id="OGG29002.1"/>
    </source>
</evidence>
<keyword evidence="1" id="KW-0472">Membrane</keyword>
<comment type="caution">
    <text evidence="3">The sequence shown here is derived from an EMBL/GenBank/DDBJ whole genome shotgun (WGS) entry which is preliminary data.</text>
</comment>
<dbReference type="EMBL" id="MFJZ01000061">
    <property type="protein sequence ID" value="OGG29002.1"/>
    <property type="molecule type" value="Genomic_DNA"/>
</dbReference>
<proteinExistence type="predicted"/>
<reference evidence="3 4" key="1">
    <citation type="journal article" date="2016" name="Nat. Commun.">
        <title>Thousands of microbial genomes shed light on interconnected biogeochemical processes in an aquifer system.</title>
        <authorList>
            <person name="Anantharaman K."/>
            <person name="Brown C.T."/>
            <person name="Hug L.A."/>
            <person name="Sharon I."/>
            <person name="Castelle C.J."/>
            <person name="Probst A.J."/>
            <person name="Thomas B.C."/>
            <person name="Singh A."/>
            <person name="Wilkins M.J."/>
            <person name="Karaoz U."/>
            <person name="Brodie E.L."/>
            <person name="Williams K.H."/>
            <person name="Hubbard S.S."/>
            <person name="Banfield J.F."/>
        </authorList>
    </citation>
    <scope>NUCLEOTIDE SEQUENCE [LARGE SCALE GENOMIC DNA]</scope>
</reference>
<keyword evidence="1" id="KW-0812">Transmembrane</keyword>
<dbReference type="AlphaFoldDB" id="A0A1F6AWY0"/>
<dbReference type="GO" id="GO:0015628">
    <property type="term" value="P:protein secretion by the type II secretion system"/>
    <property type="evidence" value="ECO:0007669"/>
    <property type="project" value="TreeGrafter"/>
</dbReference>